<feature type="transmembrane region" description="Helical" evidence="7">
    <location>
        <begin position="373"/>
        <end position="393"/>
    </location>
</feature>
<evidence type="ECO:0000256" key="6">
    <source>
        <dbReference type="SAM" id="MobiDB-lite"/>
    </source>
</evidence>
<feature type="domain" description="Major facilitator superfamily (MFS) profile" evidence="8">
    <location>
        <begin position="1"/>
        <end position="395"/>
    </location>
</feature>
<dbReference type="PANTHER" id="PTHR23513:SF6">
    <property type="entry name" value="MAJOR FACILITATOR SUPERFAMILY ASSOCIATED DOMAIN-CONTAINING PROTEIN"/>
    <property type="match status" value="1"/>
</dbReference>
<organism evidence="9 10">
    <name type="scientific">Nocardioides taihuensis</name>
    <dbReference type="NCBI Taxonomy" id="1835606"/>
    <lineage>
        <taxon>Bacteria</taxon>
        <taxon>Bacillati</taxon>
        <taxon>Actinomycetota</taxon>
        <taxon>Actinomycetes</taxon>
        <taxon>Propionibacteriales</taxon>
        <taxon>Nocardioidaceae</taxon>
        <taxon>Nocardioides</taxon>
    </lineage>
</organism>
<accession>A0ABW0BLG0</accession>
<sequence length="419" mass="43308">MTGYRQLARNRDFTILWSGEAASQLGSAVSLFCFPLVGYALTGSAVLAGIPVAAFLLGHVAALLPAGVVVDRTDRQRLMLVASGTGVLVYASVAAAAAAGALTLPHLVAAGFLTGVGAGVFGPAEMSAVRTVVAQDELPTALSQNQARQHVGALVGGPLGGLLYGVGRAVPFVFDAVTFAISFVAISRLRSDLSAPHRGRANPLRRDLVEGLRYIAARPYFRTMVTYGAISNLVVNAIFYVAILRLIQAEVAPAKIGLIETCAGLGGILGALAAPYVIDRLRTGTLTVLVAWSWVPLLLPVALWPTPWVIGAMLGLGLLLNPAGNAGAQSYRMAITPPELQGRIASASAFCSMSVMPLAPILGGWLLEQYGGVVATAGLMVAAVVAALVPTLARSVRSVPKPSEWNAQPDHAAPEPVAA</sequence>
<dbReference type="EMBL" id="JBHSKD010000019">
    <property type="protein sequence ID" value="MFC5178146.1"/>
    <property type="molecule type" value="Genomic_DNA"/>
</dbReference>
<feature type="transmembrane region" description="Helical" evidence="7">
    <location>
        <begin position="224"/>
        <end position="244"/>
    </location>
</feature>
<name>A0ABW0BLG0_9ACTN</name>
<feature type="transmembrane region" description="Helical" evidence="7">
    <location>
        <begin position="256"/>
        <end position="278"/>
    </location>
</feature>
<protein>
    <submittedName>
        <fullName evidence="9">MFS transporter</fullName>
    </submittedName>
</protein>
<reference evidence="10" key="1">
    <citation type="journal article" date="2019" name="Int. J. Syst. Evol. Microbiol.">
        <title>The Global Catalogue of Microorganisms (GCM) 10K type strain sequencing project: providing services to taxonomists for standard genome sequencing and annotation.</title>
        <authorList>
            <consortium name="The Broad Institute Genomics Platform"/>
            <consortium name="The Broad Institute Genome Sequencing Center for Infectious Disease"/>
            <person name="Wu L."/>
            <person name="Ma J."/>
        </authorList>
    </citation>
    <scope>NUCLEOTIDE SEQUENCE [LARGE SCALE GENOMIC DNA]</scope>
    <source>
        <strain evidence="10">DFY41</strain>
    </source>
</reference>
<feature type="transmembrane region" description="Helical" evidence="7">
    <location>
        <begin position="78"/>
        <end position="102"/>
    </location>
</feature>
<keyword evidence="5 7" id="KW-0472">Membrane</keyword>
<dbReference type="PROSITE" id="PS50850">
    <property type="entry name" value="MFS"/>
    <property type="match status" value="1"/>
</dbReference>
<evidence type="ECO:0000256" key="2">
    <source>
        <dbReference type="ARBA" id="ARBA00022475"/>
    </source>
</evidence>
<dbReference type="CDD" id="cd06173">
    <property type="entry name" value="MFS_MefA_like"/>
    <property type="match status" value="1"/>
</dbReference>
<gene>
    <name evidence="9" type="ORF">ACFPGP_15795</name>
</gene>
<feature type="transmembrane region" description="Helical" evidence="7">
    <location>
        <begin position="309"/>
        <end position="328"/>
    </location>
</feature>
<keyword evidence="2" id="KW-1003">Cell membrane</keyword>
<feature type="region of interest" description="Disordered" evidence="6">
    <location>
        <begin position="400"/>
        <end position="419"/>
    </location>
</feature>
<dbReference type="InterPro" id="IPR020846">
    <property type="entry name" value="MFS_dom"/>
</dbReference>
<dbReference type="PANTHER" id="PTHR23513">
    <property type="entry name" value="INTEGRAL MEMBRANE EFFLUX PROTEIN-RELATED"/>
    <property type="match status" value="1"/>
</dbReference>
<dbReference type="Pfam" id="PF07690">
    <property type="entry name" value="MFS_1"/>
    <property type="match status" value="1"/>
</dbReference>
<dbReference type="Gene3D" id="1.20.1250.20">
    <property type="entry name" value="MFS general substrate transporter like domains"/>
    <property type="match status" value="1"/>
</dbReference>
<proteinExistence type="predicted"/>
<evidence type="ECO:0000256" key="1">
    <source>
        <dbReference type="ARBA" id="ARBA00004651"/>
    </source>
</evidence>
<evidence type="ECO:0000256" key="4">
    <source>
        <dbReference type="ARBA" id="ARBA00022989"/>
    </source>
</evidence>
<dbReference type="SUPFAM" id="SSF103473">
    <property type="entry name" value="MFS general substrate transporter"/>
    <property type="match status" value="1"/>
</dbReference>
<evidence type="ECO:0000313" key="9">
    <source>
        <dbReference type="EMBL" id="MFC5178146.1"/>
    </source>
</evidence>
<comment type="subcellular location">
    <subcellularLocation>
        <location evidence="1">Cell membrane</location>
        <topology evidence="1">Multi-pass membrane protein</topology>
    </subcellularLocation>
</comment>
<feature type="transmembrane region" description="Helical" evidence="7">
    <location>
        <begin position="21"/>
        <end position="41"/>
    </location>
</feature>
<dbReference type="Proteomes" id="UP001596087">
    <property type="component" value="Unassembled WGS sequence"/>
</dbReference>
<feature type="transmembrane region" description="Helical" evidence="7">
    <location>
        <begin position="349"/>
        <end position="367"/>
    </location>
</feature>
<keyword evidence="3 7" id="KW-0812">Transmembrane</keyword>
<feature type="transmembrane region" description="Helical" evidence="7">
    <location>
        <begin position="47"/>
        <end position="66"/>
    </location>
</feature>
<dbReference type="RefSeq" id="WP_378591704.1">
    <property type="nucleotide sequence ID" value="NZ_JBHSKD010000019.1"/>
</dbReference>
<comment type="caution">
    <text evidence="9">The sequence shown here is derived from an EMBL/GenBank/DDBJ whole genome shotgun (WGS) entry which is preliminary data.</text>
</comment>
<dbReference type="InterPro" id="IPR011701">
    <property type="entry name" value="MFS"/>
</dbReference>
<evidence type="ECO:0000256" key="5">
    <source>
        <dbReference type="ARBA" id="ARBA00023136"/>
    </source>
</evidence>
<evidence type="ECO:0000313" key="10">
    <source>
        <dbReference type="Proteomes" id="UP001596087"/>
    </source>
</evidence>
<keyword evidence="10" id="KW-1185">Reference proteome</keyword>
<keyword evidence="4 7" id="KW-1133">Transmembrane helix</keyword>
<evidence type="ECO:0000259" key="8">
    <source>
        <dbReference type="PROSITE" id="PS50850"/>
    </source>
</evidence>
<evidence type="ECO:0000256" key="7">
    <source>
        <dbReference type="SAM" id="Phobius"/>
    </source>
</evidence>
<dbReference type="InterPro" id="IPR036259">
    <property type="entry name" value="MFS_trans_sf"/>
</dbReference>
<evidence type="ECO:0000256" key="3">
    <source>
        <dbReference type="ARBA" id="ARBA00022692"/>
    </source>
</evidence>